<evidence type="ECO:0000313" key="1">
    <source>
        <dbReference type="EMBL" id="KDS38539.1"/>
    </source>
</evidence>
<evidence type="ECO:0000313" key="2">
    <source>
        <dbReference type="Proteomes" id="UP000027850"/>
    </source>
</evidence>
<organism evidence="1 2">
    <name type="scientific">Parabacteroides distasonis str. 3776 D15 i</name>
    <dbReference type="NCBI Taxonomy" id="1339342"/>
    <lineage>
        <taxon>Bacteria</taxon>
        <taxon>Pseudomonadati</taxon>
        <taxon>Bacteroidota</taxon>
        <taxon>Bacteroidia</taxon>
        <taxon>Bacteroidales</taxon>
        <taxon>Tannerellaceae</taxon>
        <taxon>Parabacteroides</taxon>
    </lineage>
</organism>
<dbReference type="AlphaFoldDB" id="A0AB34LDG7"/>
<protein>
    <submittedName>
        <fullName evidence="1">Uncharacterized protein</fullName>
    </submittedName>
</protein>
<gene>
    <name evidence="1" type="ORF">M091_4933</name>
</gene>
<reference evidence="1 2" key="1">
    <citation type="submission" date="2014-04" db="EMBL/GenBank/DDBJ databases">
        <authorList>
            <person name="Sears C."/>
            <person name="Carroll K."/>
            <person name="Sack B.R."/>
            <person name="Qadri F."/>
            <person name="Myers L.L."/>
            <person name="Chung G.-T."/>
            <person name="Escheverria P."/>
            <person name="Fraser C.M."/>
            <person name="Sadzewicz L."/>
            <person name="Shefchek K.A."/>
            <person name="Tallon L."/>
            <person name="Das S.P."/>
            <person name="Daugherty S."/>
            <person name="Mongodin E.F."/>
        </authorList>
    </citation>
    <scope>NUCLEOTIDE SEQUENCE [LARGE SCALE GENOMIC DNA]</scope>
    <source>
        <strain evidence="1 2">3776 D15 i</strain>
    </source>
</reference>
<sequence>MLIGVGFLCAGLAVLKKLISNHERTKEAIITYITALVTWLIIWQLL</sequence>
<dbReference type="EMBL" id="JNHK01000069">
    <property type="protein sequence ID" value="KDS38539.1"/>
    <property type="molecule type" value="Genomic_DNA"/>
</dbReference>
<accession>A0AB34LDG7</accession>
<proteinExistence type="predicted"/>
<name>A0AB34LDG7_PARDI</name>
<comment type="caution">
    <text evidence="1">The sequence shown here is derived from an EMBL/GenBank/DDBJ whole genome shotgun (WGS) entry which is preliminary data.</text>
</comment>
<dbReference type="Proteomes" id="UP000027850">
    <property type="component" value="Unassembled WGS sequence"/>
</dbReference>